<keyword evidence="7" id="KW-0378">Hydrolase</keyword>
<evidence type="ECO:0000313" key="15">
    <source>
        <dbReference type="EMBL" id="ODH44768.1"/>
    </source>
</evidence>
<feature type="domain" description="Endonuclease/exonuclease/phosphatase" evidence="14">
    <location>
        <begin position="88"/>
        <end position="400"/>
    </location>
</feature>
<comment type="subcellular location">
    <subcellularLocation>
        <location evidence="1">Membrane</location>
        <topology evidence="1">Multi-pass membrane protein</topology>
    </subcellularLocation>
</comment>
<evidence type="ECO:0000256" key="9">
    <source>
        <dbReference type="ARBA" id="ARBA00022919"/>
    </source>
</evidence>
<keyword evidence="12 13" id="KW-0472">Membrane</keyword>
<reference evidence="15 16" key="1">
    <citation type="submission" date="2016-06" db="EMBL/GenBank/DDBJ databases">
        <authorList>
            <person name="Kjaerup R.B."/>
            <person name="Dalgaard T.S."/>
            <person name="Juul-Madsen H.R."/>
        </authorList>
    </citation>
    <scope>NUCLEOTIDE SEQUENCE [LARGE SCALE GENOMIC DNA]</scope>
    <source>
        <strain evidence="15 16">Pb300</strain>
    </source>
</reference>
<keyword evidence="11" id="KW-0443">Lipid metabolism</keyword>
<evidence type="ECO:0000256" key="6">
    <source>
        <dbReference type="ARBA" id="ARBA00022723"/>
    </source>
</evidence>
<dbReference type="SUPFAM" id="SSF56219">
    <property type="entry name" value="DNase I-like"/>
    <property type="match status" value="1"/>
</dbReference>
<dbReference type="InterPro" id="IPR005135">
    <property type="entry name" value="Endo/exonuclease/phosphatase"/>
</dbReference>
<keyword evidence="9" id="KW-0746">Sphingolipid metabolism</keyword>
<evidence type="ECO:0000256" key="1">
    <source>
        <dbReference type="ARBA" id="ARBA00004141"/>
    </source>
</evidence>
<evidence type="ECO:0000256" key="5">
    <source>
        <dbReference type="ARBA" id="ARBA00022692"/>
    </source>
</evidence>
<dbReference type="PANTHER" id="PTHR16320">
    <property type="entry name" value="SPHINGOMYELINASE FAMILY MEMBER"/>
    <property type="match status" value="1"/>
</dbReference>
<keyword evidence="10 13" id="KW-1133">Transmembrane helix</keyword>
<gene>
    <name evidence="15" type="ORF">ACO22_00758</name>
</gene>
<evidence type="ECO:0000256" key="4">
    <source>
        <dbReference type="ARBA" id="ARBA00006335"/>
    </source>
</evidence>
<feature type="transmembrane region" description="Helical" evidence="13">
    <location>
        <begin position="523"/>
        <end position="549"/>
    </location>
</feature>
<evidence type="ECO:0000256" key="2">
    <source>
        <dbReference type="ARBA" id="ARBA00004760"/>
    </source>
</evidence>
<proteinExistence type="inferred from homology"/>
<sequence>MPLLALSRVTIAKSVFKIYAILPPITAPRVEGGVNSQLSVVNSPTLVMTMSNYTTISHLKSEFRSLGDSIPAMLSRNSDELPEKISILTLNCWGLKFLSKYRRERLLEIGKRIAGSNNPPHIVGLQECWTQEDYNNIRRETQEILPYGKFYYSGIFGGGLAILSKWPIEESTMFAYPLNGRPTAFFRGDWFVGKGVACARIRIGPASTDIADVFCTHLHAPYEREPHDSYICHRTAQAWEIVKLMRAAAEKGHLVIGLGDFNMLPQSLAHRLITSHAPVKDVWSHLHPDSSIGAAIDAAEMARKKPIPSADFNVLENGATCDGIFNTWRWNKTQQNRLKREGNIVVDGELPDPLAKRLDYIYVGDGAFGQFSSPKKWTISSARVGMMERHPTLHCSLSDHFSVEATIVLDTSKDSDAEDEQNSFLPIQKHIESIRSLRSISPMGSTTLVTAANATSPTNTEIASQQQQIALAEDMYDQVLQMISTYAARERFQRRARLGHFAASLVVSTSCFVGVWWSPRAFVSFILCLVSSLSLVAGTIDGLIGGLFVSSELRSLKEFEWEIRNARRTVLGLGLDIEEEHRSPRSAPRGWHR</sequence>
<evidence type="ECO:0000256" key="11">
    <source>
        <dbReference type="ARBA" id="ARBA00023098"/>
    </source>
</evidence>
<organism evidence="15 16">
    <name type="scientific">Paracoccidioides brasiliensis</name>
    <dbReference type="NCBI Taxonomy" id="121759"/>
    <lineage>
        <taxon>Eukaryota</taxon>
        <taxon>Fungi</taxon>
        <taxon>Dikarya</taxon>
        <taxon>Ascomycota</taxon>
        <taxon>Pezizomycotina</taxon>
        <taxon>Eurotiomycetes</taxon>
        <taxon>Eurotiomycetidae</taxon>
        <taxon>Onygenales</taxon>
        <taxon>Ajellomycetaceae</taxon>
        <taxon>Paracoccidioides</taxon>
    </lineage>
</organism>
<comment type="pathway">
    <text evidence="2">Lipid metabolism; sphingolipid metabolism.</text>
</comment>
<dbReference type="FunFam" id="3.60.10.10:FF:000059">
    <property type="entry name" value="Inositol phosphosphingolipids phospholipase C"/>
    <property type="match status" value="1"/>
</dbReference>
<dbReference type="Proteomes" id="UP000242814">
    <property type="component" value="Unassembled WGS sequence"/>
</dbReference>
<dbReference type="AlphaFoldDB" id="A0A1D2JNG7"/>
<dbReference type="GO" id="GO:0016020">
    <property type="term" value="C:membrane"/>
    <property type="evidence" value="ECO:0007669"/>
    <property type="project" value="UniProtKB-SubCell"/>
</dbReference>
<evidence type="ECO:0000259" key="14">
    <source>
        <dbReference type="Pfam" id="PF03372"/>
    </source>
</evidence>
<evidence type="ECO:0000256" key="13">
    <source>
        <dbReference type="SAM" id="Phobius"/>
    </source>
</evidence>
<keyword evidence="8" id="KW-0460">Magnesium</keyword>
<dbReference type="GO" id="GO:0004767">
    <property type="term" value="F:sphingomyelin phosphodiesterase activity"/>
    <property type="evidence" value="ECO:0007669"/>
    <property type="project" value="InterPro"/>
</dbReference>
<evidence type="ECO:0000313" key="16">
    <source>
        <dbReference type="Proteomes" id="UP000242814"/>
    </source>
</evidence>
<dbReference type="Gene3D" id="3.60.10.10">
    <property type="entry name" value="Endonuclease/exonuclease/phosphatase"/>
    <property type="match status" value="1"/>
</dbReference>
<keyword evidence="5 13" id="KW-0812">Transmembrane</keyword>
<evidence type="ECO:0000256" key="8">
    <source>
        <dbReference type="ARBA" id="ARBA00022842"/>
    </source>
</evidence>
<dbReference type="VEuPathDB" id="FungiDB:PABG_01699"/>
<dbReference type="GO" id="GO:0046872">
    <property type="term" value="F:metal ion binding"/>
    <property type="evidence" value="ECO:0007669"/>
    <property type="project" value="UniProtKB-KW"/>
</dbReference>
<name>A0A1D2JNG7_PARBR</name>
<evidence type="ECO:0000256" key="3">
    <source>
        <dbReference type="ARBA" id="ARBA00004991"/>
    </source>
</evidence>
<evidence type="ECO:0000256" key="12">
    <source>
        <dbReference type="ARBA" id="ARBA00023136"/>
    </source>
</evidence>
<dbReference type="GO" id="GO:0006665">
    <property type="term" value="P:sphingolipid metabolic process"/>
    <property type="evidence" value="ECO:0007669"/>
    <property type="project" value="UniProtKB-KW"/>
</dbReference>
<comment type="pathway">
    <text evidence="3">Sphingolipid metabolism.</text>
</comment>
<dbReference type="EMBL" id="LZYO01000016">
    <property type="protein sequence ID" value="ODH44768.1"/>
    <property type="molecule type" value="Genomic_DNA"/>
</dbReference>
<dbReference type="Pfam" id="PF03372">
    <property type="entry name" value="Exo_endo_phos"/>
    <property type="match status" value="1"/>
</dbReference>
<comment type="similarity">
    <text evidence="4">Belongs to the neutral sphingomyelinase family.</text>
</comment>
<feature type="transmembrane region" description="Helical" evidence="13">
    <location>
        <begin position="498"/>
        <end position="517"/>
    </location>
</feature>
<dbReference type="PANTHER" id="PTHR16320:SF24">
    <property type="entry name" value="PHOSPHODIESTERASE, PUTATIVE-RELATED"/>
    <property type="match status" value="1"/>
</dbReference>
<dbReference type="InterPro" id="IPR036691">
    <property type="entry name" value="Endo/exonu/phosph_ase_sf"/>
</dbReference>
<evidence type="ECO:0000256" key="10">
    <source>
        <dbReference type="ARBA" id="ARBA00022989"/>
    </source>
</evidence>
<keyword evidence="6" id="KW-0479">Metal-binding</keyword>
<comment type="caution">
    <text evidence="15">The sequence shown here is derived from an EMBL/GenBank/DDBJ whole genome shotgun (WGS) entry which is preliminary data.</text>
</comment>
<dbReference type="InterPro" id="IPR038772">
    <property type="entry name" value="Sph/SMPD2-like"/>
</dbReference>
<dbReference type="VEuPathDB" id="FungiDB:PADG_03707"/>
<protein>
    <recommendedName>
        <fullName evidence="14">Endonuclease/exonuclease/phosphatase domain-containing protein</fullName>
    </recommendedName>
</protein>
<evidence type="ECO:0000256" key="7">
    <source>
        <dbReference type="ARBA" id="ARBA00022801"/>
    </source>
</evidence>
<accession>A0A1D2JNG7</accession>